<dbReference type="SMART" id="SM00906">
    <property type="entry name" value="Fungal_trans"/>
    <property type="match status" value="1"/>
</dbReference>
<dbReference type="EMBL" id="CABFOC020000038">
    <property type="protein sequence ID" value="CAH0050838.1"/>
    <property type="molecule type" value="Genomic_DNA"/>
</dbReference>
<comment type="subcellular location">
    <subcellularLocation>
        <location evidence="1">Nucleus</location>
    </subcellularLocation>
</comment>
<accession>A0A9N9Z879</accession>
<dbReference type="GO" id="GO:0000981">
    <property type="term" value="F:DNA-binding transcription factor activity, RNA polymerase II-specific"/>
    <property type="evidence" value="ECO:0007669"/>
    <property type="project" value="InterPro"/>
</dbReference>
<reference evidence="6" key="1">
    <citation type="submission" date="2021-10" db="EMBL/GenBank/DDBJ databases">
        <authorList>
            <person name="Piombo E."/>
        </authorList>
    </citation>
    <scope>NUCLEOTIDE SEQUENCE</scope>
</reference>
<dbReference type="InterPro" id="IPR007219">
    <property type="entry name" value="XnlR_reg_dom"/>
</dbReference>
<keyword evidence="3" id="KW-0539">Nucleus</keyword>
<evidence type="ECO:0000256" key="2">
    <source>
        <dbReference type="ARBA" id="ARBA00022723"/>
    </source>
</evidence>
<dbReference type="AlphaFoldDB" id="A0A9N9Z879"/>
<dbReference type="InterPro" id="IPR050613">
    <property type="entry name" value="Sec_Metabolite_Reg"/>
</dbReference>
<dbReference type="Gene3D" id="4.10.240.10">
    <property type="entry name" value="Zn(2)-C6 fungal-type DNA-binding domain"/>
    <property type="match status" value="1"/>
</dbReference>
<keyword evidence="7" id="KW-1185">Reference proteome</keyword>
<dbReference type="OrthoDB" id="5431381at2759"/>
<evidence type="ECO:0000313" key="6">
    <source>
        <dbReference type="EMBL" id="CAH0050838.1"/>
    </source>
</evidence>
<feature type="region of interest" description="Disordered" evidence="4">
    <location>
        <begin position="92"/>
        <end position="143"/>
    </location>
</feature>
<comment type="caution">
    <text evidence="6">The sequence shown here is derived from an EMBL/GenBank/DDBJ whole genome shotgun (WGS) entry which is preliminary data.</text>
</comment>
<feature type="compositionally biased region" description="Polar residues" evidence="4">
    <location>
        <begin position="104"/>
        <end position="121"/>
    </location>
</feature>
<dbReference type="GO" id="GO:0005634">
    <property type="term" value="C:nucleus"/>
    <property type="evidence" value="ECO:0007669"/>
    <property type="project" value="UniProtKB-SubCell"/>
</dbReference>
<dbReference type="PROSITE" id="PS00463">
    <property type="entry name" value="ZN2_CY6_FUNGAL_1"/>
    <property type="match status" value="1"/>
</dbReference>
<name>A0A9N9Z879_9HYPO</name>
<evidence type="ECO:0000259" key="5">
    <source>
        <dbReference type="PROSITE" id="PS50048"/>
    </source>
</evidence>
<dbReference type="Pfam" id="PF04082">
    <property type="entry name" value="Fungal_trans"/>
    <property type="match status" value="1"/>
</dbReference>
<evidence type="ECO:0000313" key="7">
    <source>
        <dbReference type="Proteomes" id="UP000775872"/>
    </source>
</evidence>
<dbReference type="GO" id="GO:0003677">
    <property type="term" value="F:DNA binding"/>
    <property type="evidence" value="ECO:0007669"/>
    <property type="project" value="InterPro"/>
</dbReference>
<dbReference type="InterPro" id="IPR036864">
    <property type="entry name" value="Zn2-C6_fun-type_DNA-bd_sf"/>
</dbReference>
<sequence length="702" mass="78615">MDSGYRKVEKRNRPPVSCEPCRTRKLKCNRELPCDSCVKRNKSSLCHYASNANRTRPTPSGPQRDLKERLHTLEAMVSSFLSGDAVIQTERGRVNDPIRRGPSASGTFQNVTPSESNSSPSRAGGEENTLTPETPYMHETGDGQVDYIDRNHWLSILEDIKEVREHLSGSSHPSPYDGGSQEHDRIEPDAGFLFGANPNVDISEILTSLPPQPVCDRLLSFYFSTRFLVGGVVHPAKFQKEYEAFWDAPEKAPPLWTGLLFGLLGFATCLKNIANIAKVGDVDESIPSTRLMQQRLIQCLILGKYATANSFALEAFLIHLQTSFITSDHAPVNLWFEMGTVIRLAFRMGYHRDPEHLAGISAFDGEMRRRVWLNIFQIEALMSFQLGFPSMIPGEFCDSKVPRNLDYPDLRMDMKELPPGRSFSEHTPVLYTVVKAPVMNMFKKIAAHTQALTVPSYENTLALGAELNRVYASMPDTFQRRDVNRSFMDSSALILQRCTIEILYLKGLVILHRRYISYDLNSPKYAPSRRASVEAALKILGRQEDLHNASGPGGRLHDDRWMVLSLPIHDFLLAAMVLCLDLSVRMRSQSPVVAGDQDLTTREYRALQVSQGIWAGNRSASPETHIAALALELMIKKVANKGVYGFTPSPAPIVDSAAPDIDLELPYAEPMSHMIDGSESLDWGLLDQYFQNLDSFNPDFSM</sequence>
<dbReference type="PANTHER" id="PTHR31001">
    <property type="entry name" value="UNCHARACTERIZED TRANSCRIPTIONAL REGULATORY PROTEIN"/>
    <property type="match status" value="1"/>
</dbReference>
<feature type="domain" description="Zn(2)-C6 fungal-type" evidence="5">
    <location>
        <begin position="17"/>
        <end position="48"/>
    </location>
</feature>
<dbReference type="SUPFAM" id="SSF57701">
    <property type="entry name" value="Zn2/Cys6 DNA-binding domain"/>
    <property type="match status" value="1"/>
</dbReference>
<evidence type="ECO:0000256" key="1">
    <source>
        <dbReference type="ARBA" id="ARBA00004123"/>
    </source>
</evidence>
<gene>
    <name evidence="6" type="ORF">CSOL1703_00014084</name>
</gene>
<dbReference type="PROSITE" id="PS50048">
    <property type="entry name" value="ZN2_CY6_FUNGAL_2"/>
    <property type="match status" value="1"/>
</dbReference>
<dbReference type="PANTHER" id="PTHR31001:SF49">
    <property type="entry name" value="ZN(II)2CYS6 TRANSCRIPTION FACTOR (EUROFUNG)"/>
    <property type="match status" value="1"/>
</dbReference>
<dbReference type="SMART" id="SM00066">
    <property type="entry name" value="GAL4"/>
    <property type="match status" value="1"/>
</dbReference>
<dbReference type="Pfam" id="PF00172">
    <property type="entry name" value="Zn_clus"/>
    <property type="match status" value="1"/>
</dbReference>
<dbReference type="Proteomes" id="UP000775872">
    <property type="component" value="Unassembled WGS sequence"/>
</dbReference>
<dbReference type="CDD" id="cd12148">
    <property type="entry name" value="fungal_TF_MHR"/>
    <property type="match status" value="1"/>
</dbReference>
<dbReference type="GO" id="GO:0008270">
    <property type="term" value="F:zinc ion binding"/>
    <property type="evidence" value="ECO:0007669"/>
    <property type="project" value="InterPro"/>
</dbReference>
<organism evidence="6 7">
    <name type="scientific">Clonostachys solani</name>
    <dbReference type="NCBI Taxonomy" id="160281"/>
    <lineage>
        <taxon>Eukaryota</taxon>
        <taxon>Fungi</taxon>
        <taxon>Dikarya</taxon>
        <taxon>Ascomycota</taxon>
        <taxon>Pezizomycotina</taxon>
        <taxon>Sordariomycetes</taxon>
        <taxon>Hypocreomycetidae</taxon>
        <taxon>Hypocreales</taxon>
        <taxon>Bionectriaceae</taxon>
        <taxon>Clonostachys</taxon>
    </lineage>
</organism>
<dbReference type="InterPro" id="IPR001138">
    <property type="entry name" value="Zn2Cys6_DnaBD"/>
</dbReference>
<dbReference type="GO" id="GO:0006351">
    <property type="term" value="P:DNA-templated transcription"/>
    <property type="evidence" value="ECO:0007669"/>
    <property type="project" value="InterPro"/>
</dbReference>
<evidence type="ECO:0000256" key="3">
    <source>
        <dbReference type="ARBA" id="ARBA00023242"/>
    </source>
</evidence>
<evidence type="ECO:0000256" key="4">
    <source>
        <dbReference type="SAM" id="MobiDB-lite"/>
    </source>
</evidence>
<protein>
    <recommendedName>
        <fullName evidence="5">Zn(2)-C6 fungal-type domain-containing protein</fullName>
    </recommendedName>
</protein>
<proteinExistence type="predicted"/>
<keyword evidence="2" id="KW-0479">Metal-binding</keyword>
<dbReference type="CDD" id="cd00067">
    <property type="entry name" value="GAL4"/>
    <property type="match status" value="1"/>
</dbReference>